<name>C9LP76_9FIRM</name>
<reference evidence="1" key="1">
    <citation type="submission" date="2009-09" db="EMBL/GenBank/DDBJ databases">
        <authorList>
            <person name="Weinstock G."/>
            <person name="Sodergren E."/>
            <person name="Clifton S."/>
            <person name="Fulton L."/>
            <person name="Fulton B."/>
            <person name="Courtney L."/>
            <person name="Fronick C."/>
            <person name="Harrison M."/>
            <person name="Strong C."/>
            <person name="Farmer C."/>
            <person name="Delahaunty K."/>
            <person name="Markovic C."/>
            <person name="Hall O."/>
            <person name="Minx P."/>
            <person name="Tomlinson C."/>
            <person name="Mitreva M."/>
            <person name="Nelson J."/>
            <person name="Hou S."/>
            <person name="Wollam A."/>
            <person name="Pepin K.H."/>
            <person name="Johnson M."/>
            <person name="Bhonagiri V."/>
            <person name="Nash W.E."/>
            <person name="Warren W."/>
            <person name="Chinwalla A."/>
            <person name="Mardis E.R."/>
            <person name="Wilson R.K."/>
        </authorList>
    </citation>
    <scope>NUCLEOTIDE SEQUENCE [LARGE SCALE GENOMIC DNA]</scope>
    <source>
        <strain evidence="1">DSM 15470</strain>
    </source>
</reference>
<dbReference type="RefSeq" id="WP_007070295.1">
    <property type="nucleotide sequence ID" value="NZ_GG698602.1"/>
</dbReference>
<organism evidence="1 2">
    <name type="scientific">Dialister invisus DSM 15470</name>
    <dbReference type="NCBI Taxonomy" id="592028"/>
    <lineage>
        <taxon>Bacteria</taxon>
        <taxon>Bacillati</taxon>
        <taxon>Bacillota</taxon>
        <taxon>Negativicutes</taxon>
        <taxon>Veillonellales</taxon>
        <taxon>Veillonellaceae</taxon>
        <taxon>Dialister</taxon>
    </lineage>
</organism>
<sequence>MACRGDVDTEDVDMVAQVARSGEFILCGYLKNFERSMSSGQKEKVIAAMDFFETLANHLETLTVAVEDMNYREEMYECGEDY</sequence>
<proteinExistence type="predicted"/>
<gene>
    <name evidence="1" type="ORF">GCWU000321_01355</name>
</gene>
<dbReference type="EMBL" id="ACIM02000001">
    <property type="protein sequence ID" value="EEW97362.1"/>
    <property type="molecule type" value="Genomic_DNA"/>
</dbReference>
<accession>C9LP76</accession>
<evidence type="ECO:0000313" key="1">
    <source>
        <dbReference type="EMBL" id="EEW97362.1"/>
    </source>
</evidence>
<dbReference type="AlphaFoldDB" id="C9LP76"/>
<dbReference type="STRING" id="592028.GCWU000321_01355"/>
<dbReference type="GeneID" id="78277957"/>
<dbReference type="Proteomes" id="UP000004736">
    <property type="component" value="Unassembled WGS sequence"/>
</dbReference>
<comment type="caution">
    <text evidence="1">The sequence shown here is derived from an EMBL/GenBank/DDBJ whole genome shotgun (WGS) entry which is preliminary data.</text>
</comment>
<protein>
    <submittedName>
        <fullName evidence="1">Uncharacterized protein</fullName>
    </submittedName>
</protein>
<evidence type="ECO:0000313" key="2">
    <source>
        <dbReference type="Proteomes" id="UP000004736"/>
    </source>
</evidence>
<dbReference type="HOGENOM" id="CLU_2552818_0_0_9"/>
<keyword evidence="2" id="KW-1185">Reference proteome</keyword>